<comment type="subcellular location">
    <subcellularLocation>
        <location evidence="1">Cell outer membrane</location>
    </subcellularLocation>
</comment>
<dbReference type="AlphaFoldDB" id="A0A512B2A1"/>
<dbReference type="Gene3D" id="1.25.40.390">
    <property type="match status" value="1"/>
</dbReference>
<accession>A0A512B2A1</accession>
<keyword evidence="5" id="KW-0998">Cell outer membrane</keyword>
<dbReference type="OrthoDB" id="9792139at2"/>
<dbReference type="Proteomes" id="UP000321532">
    <property type="component" value="Unassembled WGS sequence"/>
</dbReference>
<feature type="domain" description="SusD-like N-terminal" evidence="7">
    <location>
        <begin position="42"/>
        <end position="222"/>
    </location>
</feature>
<gene>
    <name evidence="8" type="ORF">AAE02nite_37570</name>
</gene>
<evidence type="ECO:0000259" key="7">
    <source>
        <dbReference type="Pfam" id="PF14322"/>
    </source>
</evidence>
<keyword evidence="9" id="KW-1185">Reference proteome</keyword>
<keyword evidence="3" id="KW-0732">Signal</keyword>
<comment type="similarity">
    <text evidence="2">Belongs to the SusD family.</text>
</comment>
<dbReference type="CDD" id="cd08977">
    <property type="entry name" value="SusD"/>
    <property type="match status" value="1"/>
</dbReference>
<dbReference type="PROSITE" id="PS51257">
    <property type="entry name" value="PROKAR_LIPOPROTEIN"/>
    <property type="match status" value="1"/>
</dbReference>
<proteinExistence type="inferred from homology"/>
<sequence length="500" mass="56180">MKKIYYIISGFLLLGLGACEDELNQVPISDASTASFYRNATDFEQAVNGVYSTLRGYPDRAFYLSEVRSDNVYGVGEAGVRDWEPINNFAATLATNPIVKDAWDSNYQGIFRANTVLDQLVARPDVITDENLENRLEAEARFLRAFFYFDLIRTFGKVPLIEHTLTPEEVLLVPRSPVAEVYNLVISDLEFAIQNLDETYAVVNRGRATKNAARGILARVYLTRSGPNYGIEGPGMASGEYSKALPLLNDIIASNRHSLVSPYSRIFAYDNENNAEVIFDVQYRSGGLGIGATFPGTMAPTTYFSAAGIPFAGNLEIIPVSNNLLNSYPAGDVRKSFTIHPNYTYVNRVFEPRAFFRKYLNETGRGQDRFDWPINYIELRYADVLLMKAEAILQGAAGTRAEVDNLVNQVRSRAGLTTPLTNVDLRQLMEERRREFAAEGLRWHDLVRSGLVLEVMNAWAPQEDIRNQIRKPITANHIIYPIPTSEMDVKEGLYEQNPGY</sequence>
<dbReference type="InterPro" id="IPR033985">
    <property type="entry name" value="SusD-like_N"/>
</dbReference>
<reference evidence="8 9" key="1">
    <citation type="submission" date="2019-07" db="EMBL/GenBank/DDBJ databases">
        <title>Whole genome shotgun sequence of Adhaeribacter aerolatus NBRC 106133.</title>
        <authorList>
            <person name="Hosoyama A."/>
            <person name="Uohara A."/>
            <person name="Ohji S."/>
            <person name="Ichikawa N."/>
        </authorList>
    </citation>
    <scope>NUCLEOTIDE SEQUENCE [LARGE SCALE GENOMIC DNA]</scope>
    <source>
        <strain evidence="8 9">NBRC 106133</strain>
    </source>
</reference>
<evidence type="ECO:0000313" key="8">
    <source>
        <dbReference type="EMBL" id="GEO06093.1"/>
    </source>
</evidence>
<comment type="caution">
    <text evidence="8">The sequence shown here is derived from an EMBL/GenBank/DDBJ whole genome shotgun (WGS) entry which is preliminary data.</text>
</comment>
<organism evidence="8 9">
    <name type="scientific">Adhaeribacter aerolatus</name>
    <dbReference type="NCBI Taxonomy" id="670289"/>
    <lineage>
        <taxon>Bacteria</taxon>
        <taxon>Pseudomonadati</taxon>
        <taxon>Bacteroidota</taxon>
        <taxon>Cytophagia</taxon>
        <taxon>Cytophagales</taxon>
        <taxon>Hymenobacteraceae</taxon>
        <taxon>Adhaeribacter</taxon>
    </lineage>
</organism>
<dbReference type="InterPro" id="IPR012944">
    <property type="entry name" value="SusD_RagB_dom"/>
</dbReference>
<dbReference type="RefSeq" id="WP_146901434.1">
    <property type="nucleotide sequence ID" value="NZ_BJYS01000031.1"/>
</dbReference>
<dbReference type="Pfam" id="PF07980">
    <property type="entry name" value="SusD_RagB"/>
    <property type="match status" value="1"/>
</dbReference>
<dbReference type="GO" id="GO:0009279">
    <property type="term" value="C:cell outer membrane"/>
    <property type="evidence" value="ECO:0007669"/>
    <property type="project" value="UniProtKB-SubCell"/>
</dbReference>
<evidence type="ECO:0000256" key="2">
    <source>
        <dbReference type="ARBA" id="ARBA00006275"/>
    </source>
</evidence>
<evidence type="ECO:0000256" key="1">
    <source>
        <dbReference type="ARBA" id="ARBA00004442"/>
    </source>
</evidence>
<name>A0A512B2A1_9BACT</name>
<dbReference type="SUPFAM" id="SSF48452">
    <property type="entry name" value="TPR-like"/>
    <property type="match status" value="1"/>
</dbReference>
<dbReference type="InterPro" id="IPR011990">
    <property type="entry name" value="TPR-like_helical_dom_sf"/>
</dbReference>
<dbReference type="EMBL" id="BJYS01000031">
    <property type="protein sequence ID" value="GEO06093.1"/>
    <property type="molecule type" value="Genomic_DNA"/>
</dbReference>
<evidence type="ECO:0000259" key="6">
    <source>
        <dbReference type="Pfam" id="PF07980"/>
    </source>
</evidence>
<evidence type="ECO:0000256" key="5">
    <source>
        <dbReference type="ARBA" id="ARBA00023237"/>
    </source>
</evidence>
<protein>
    <submittedName>
        <fullName evidence="8">Membrane protein</fullName>
    </submittedName>
</protein>
<evidence type="ECO:0000313" key="9">
    <source>
        <dbReference type="Proteomes" id="UP000321532"/>
    </source>
</evidence>
<keyword evidence="4" id="KW-0472">Membrane</keyword>
<evidence type="ECO:0000256" key="4">
    <source>
        <dbReference type="ARBA" id="ARBA00023136"/>
    </source>
</evidence>
<dbReference type="Pfam" id="PF14322">
    <property type="entry name" value="SusD-like_3"/>
    <property type="match status" value="1"/>
</dbReference>
<feature type="domain" description="RagB/SusD" evidence="6">
    <location>
        <begin position="357"/>
        <end position="500"/>
    </location>
</feature>
<evidence type="ECO:0000256" key="3">
    <source>
        <dbReference type="ARBA" id="ARBA00022729"/>
    </source>
</evidence>